<proteinExistence type="predicted"/>
<evidence type="ECO:0000313" key="1">
    <source>
        <dbReference type="EMBL" id="GAH22588.1"/>
    </source>
</evidence>
<comment type="caution">
    <text evidence="1">The sequence shown here is derived from an EMBL/GenBank/DDBJ whole genome shotgun (WGS) entry which is preliminary data.</text>
</comment>
<feature type="non-terminal residue" evidence="1">
    <location>
        <position position="1"/>
    </location>
</feature>
<accession>X1FPA2</accession>
<dbReference type="EMBL" id="BARU01003313">
    <property type="protein sequence ID" value="GAH22588.1"/>
    <property type="molecule type" value="Genomic_DNA"/>
</dbReference>
<organism evidence="1">
    <name type="scientific">marine sediment metagenome</name>
    <dbReference type="NCBI Taxonomy" id="412755"/>
    <lineage>
        <taxon>unclassified sequences</taxon>
        <taxon>metagenomes</taxon>
        <taxon>ecological metagenomes</taxon>
    </lineage>
</organism>
<dbReference type="AlphaFoldDB" id="X1FPA2"/>
<sequence>KSKETALENNKKYVGKTIDVLPKKVKMNFFSEKPGLTKL</sequence>
<protein>
    <submittedName>
        <fullName evidence="1">Uncharacterized protein</fullName>
    </submittedName>
</protein>
<reference evidence="1" key="1">
    <citation type="journal article" date="2014" name="Front. Microbiol.">
        <title>High frequency of phylogenetically diverse reductive dehalogenase-homologous genes in deep subseafloor sedimentary metagenomes.</title>
        <authorList>
            <person name="Kawai M."/>
            <person name="Futagami T."/>
            <person name="Toyoda A."/>
            <person name="Takaki Y."/>
            <person name="Nishi S."/>
            <person name="Hori S."/>
            <person name="Arai W."/>
            <person name="Tsubouchi T."/>
            <person name="Morono Y."/>
            <person name="Uchiyama I."/>
            <person name="Ito T."/>
            <person name="Fujiyama A."/>
            <person name="Inagaki F."/>
            <person name="Takami H."/>
        </authorList>
    </citation>
    <scope>NUCLEOTIDE SEQUENCE</scope>
    <source>
        <strain evidence="1">Expedition CK06-06</strain>
    </source>
</reference>
<name>X1FPA2_9ZZZZ</name>
<gene>
    <name evidence="1" type="ORF">S03H2_07254</name>
</gene>